<keyword evidence="4" id="KW-0406">Ion transport</keyword>
<keyword evidence="7" id="KW-0066">ATP synthesis</keyword>
<dbReference type="CDD" id="cd12152">
    <property type="entry name" value="F1-ATPase_delta"/>
    <property type="match status" value="1"/>
</dbReference>
<keyword evidence="6" id="KW-0139">CF(1)</keyword>
<dbReference type="SUPFAM" id="SSF51344">
    <property type="entry name" value="Epsilon subunit of F1F0-ATP synthase N-terminal domain"/>
    <property type="match status" value="1"/>
</dbReference>
<evidence type="ECO:0000256" key="2">
    <source>
        <dbReference type="ARBA" id="ARBA00005712"/>
    </source>
</evidence>
<sequence>MAESQLQLVLVTPETTLLNEPVISLRFPLFDGQMGILPGRAPVVGRLGEGELSITTANGEKSYFIDGGFVQIKGKVVSLLTNRAIQQKDLNEEEAITALEESQKLAAQSDDEFLEKFKAQQRARKMIFLAKKPR</sequence>
<dbReference type="Gene3D" id="2.60.15.10">
    <property type="entry name" value="F0F1 ATP synthase delta/epsilon subunit, N-terminal"/>
    <property type="match status" value="1"/>
</dbReference>
<dbReference type="InterPro" id="IPR001469">
    <property type="entry name" value="ATP_synth_F1_dsu/esu"/>
</dbReference>
<comment type="subcellular location">
    <subcellularLocation>
        <location evidence="1">Membrane</location>
        <topology evidence="1">Peripheral membrane protein</topology>
    </subcellularLocation>
</comment>
<evidence type="ECO:0000256" key="5">
    <source>
        <dbReference type="ARBA" id="ARBA00023136"/>
    </source>
</evidence>
<gene>
    <name evidence="9" type="ORF">MNBD_PLANCTO02-2012</name>
</gene>
<evidence type="ECO:0000256" key="4">
    <source>
        <dbReference type="ARBA" id="ARBA00023065"/>
    </source>
</evidence>
<dbReference type="Pfam" id="PF02823">
    <property type="entry name" value="ATP-synt_DE_N"/>
    <property type="match status" value="1"/>
</dbReference>
<reference evidence="9" key="1">
    <citation type="submission" date="2018-06" db="EMBL/GenBank/DDBJ databases">
        <authorList>
            <person name="Zhirakovskaya E."/>
        </authorList>
    </citation>
    <scope>NUCLEOTIDE SEQUENCE</scope>
</reference>
<evidence type="ECO:0000256" key="6">
    <source>
        <dbReference type="ARBA" id="ARBA00023196"/>
    </source>
</evidence>
<protein>
    <recommendedName>
        <fullName evidence="8">ATP synthase F1 complex delta/epsilon subunit N-terminal domain-containing protein</fullName>
    </recommendedName>
</protein>
<evidence type="ECO:0000313" key="9">
    <source>
        <dbReference type="EMBL" id="VAX36004.1"/>
    </source>
</evidence>
<organism evidence="9">
    <name type="scientific">hydrothermal vent metagenome</name>
    <dbReference type="NCBI Taxonomy" id="652676"/>
    <lineage>
        <taxon>unclassified sequences</taxon>
        <taxon>metagenomes</taxon>
        <taxon>ecological metagenomes</taxon>
    </lineage>
</organism>
<proteinExistence type="inferred from homology"/>
<evidence type="ECO:0000256" key="1">
    <source>
        <dbReference type="ARBA" id="ARBA00004170"/>
    </source>
</evidence>
<dbReference type="PANTHER" id="PTHR13822:SF10">
    <property type="entry name" value="ATP SYNTHASE EPSILON CHAIN, CHLOROPLASTIC"/>
    <property type="match status" value="1"/>
</dbReference>
<dbReference type="InterPro" id="IPR036771">
    <property type="entry name" value="ATPsynth_dsu/esu_N"/>
</dbReference>
<dbReference type="EMBL" id="UOGL01000026">
    <property type="protein sequence ID" value="VAX36004.1"/>
    <property type="molecule type" value="Genomic_DNA"/>
</dbReference>
<dbReference type="AlphaFoldDB" id="A0A3B1DIV6"/>
<comment type="similarity">
    <text evidence="2">Belongs to the ATPase epsilon chain family.</text>
</comment>
<dbReference type="GO" id="GO:0045259">
    <property type="term" value="C:proton-transporting ATP synthase complex"/>
    <property type="evidence" value="ECO:0007669"/>
    <property type="project" value="UniProtKB-KW"/>
</dbReference>
<dbReference type="GO" id="GO:0046933">
    <property type="term" value="F:proton-transporting ATP synthase activity, rotational mechanism"/>
    <property type="evidence" value="ECO:0007669"/>
    <property type="project" value="InterPro"/>
</dbReference>
<dbReference type="PANTHER" id="PTHR13822">
    <property type="entry name" value="ATP SYNTHASE DELTA/EPSILON CHAIN"/>
    <property type="match status" value="1"/>
</dbReference>
<evidence type="ECO:0000256" key="7">
    <source>
        <dbReference type="ARBA" id="ARBA00023310"/>
    </source>
</evidence>
<name>A0A3B1DIV6_9ZZZZ</name>
<dbReference type="HAMAP" id="MF_00530">
    <property type="entry name" value="ATP_synth_epsil_bac"/>
    <property type="match status" value="1"/>
</dbReference>
<keyword evidence="3" id="KW-0813">Transport</keyword>
<evidence type="ECO:0000259" key="8">
    <source>
        <dbReference type="Pfam" id="PF02823"/>
    </source>
</evidence>
<feature type="domain" description="ATP synthase F1 complex delta/epsilon subunit N-terminal" evidence="8">
    <location>
        <begin position="6"/>
        <end position="84"/>
    </location>
</feature>
<evidence type="ECO:0000256" key="3">
    <source>
        <dbReference type="ARBA" id="ARBA00022448"/>
    </source>
</evidence>
<dbReference type="InterPro" id="IPR020546">
    <property type="entry name" value="ATP_synth_F1_dsu/esu_N"/>
</dbReference>
<keyword evidence="5" id="KW-0472">Membrane</keyword>
<accession>A0A3B1DIV6</accession>